<keyword evidence="6" id="KW-0963">Cytoplasm</keyword>
<comment type="catalytic activity">
    <reaction evidence="11">
        <text>N-terminal L-seryl-[histone H4] + acetyl-CoA = N-terminal N(alpha)-acetyl-L-seryl-[histone H4] + CoA + H(+)</text>
        <dbReference type="Rhea" id="RHEA:50596"/>
        <dbReference type="Rhea" id="RHEA-COMP:12740"/>
        <dbReference type="Rhea" id="RHEA-COMP:12743"/>
        <dbReference type="ChEBI" id="CHEBI:15378"/>
        <dbReference type="ChEBI" id="CHEBI:57287"/>
        <dbReference type="ChEBI" id="CHEBI:57288"/>
        <dbReference type="ChEBI" id="CHEBI:64738"/>
        <dbReference type="ChEBI" id="CHEBI:83690"/>
        <dbReference type="EC" id="2.3.1.257"/>
    </reaction>
</comment>
<evidence type="ECO:0000256" key="8">
    <source>
        <dbReference type="ARBA" id="ARBA00023242"/>
    </source>
</evidence>
<evidence type="ECO:0000313" key="14">
    <source>
        <dbReference type="Proteomes" id="UP000629468"/>
    </source>
</evidence>
<accession>A0A8H7FAQ0</accession>
<evidence type="ECO:0000313" key="13">
    <source>
        <dbReference type="EMBL" id="KAF7784372.1"/>
    </source>
</evidence>
<comment type="caution">
    <text evidence="13">The sequence shown here is derived from an EMBL/GenBank/DDBJ whole genome shotgun (WGS) entry which is preliminary data.</text>
</comment>
<dbReference type="Proteomes" id="UP000629468">
    <property type="component" value="Unassembled WGS sequence"/>
</dbReference>
<proteinExistence type="inferred from homology"/>
<evidence type="ECO:0000256" key="2">
    <source>
        <dbReference type="ARBA" id="ARBA00004496"/>
    </source>
</evidence>
<dbReference type="InterPro" id="IPR039949">
    <property type="entry name" value="NAA40"/>
</dbReference>
<keyword evidence="7" id="KW-0808">Transferase</keyword>
<name>A0A8H7FAQ0_AGABI</name>
<dbReference type="AlphaFoldDB" id="A0A8H7FAQ0"/>
<evidence type="ECO:0000256" key="4">
    <source>
        <dbReference type="ARBA" id="ARBA00012950"/>
    </source>
</evidence>
<feature type="domain" description="N-acetyltransferase" evidence="12">
    <location>
        <begin position="46"/>
        <end position="199"/>
    </location>
</feature>
<dbReference type="PANTHER" id="PTHR20531">
    <property type="entry name" value="N-ALPHA-ACETYLTRANSFERASE 40"/>
    <property type="match status" value="1"/>
</dbReference>
<dbReference type="PROSITE" id="PS51186">
    <property type="entry name" value="GNAT"/>
    <property type="match status" value="1"/>
</dbReference>
<dbReference type="Gene3D" id="3.40.630.30">
    <property type="match status" value="1"/>
</dbReference>
<keyword evidence="9" id="KW-0012">Acyltransferase</keyword>
<gene>
    <name evidence="13" type="ORF">Agabi119p4_537</name>
</gene>
<evidence type="ECO:0000256" key="1">
    <source>
        <dbReference type="ARBA" id="ARBA00004123"/>
    </source>
</evidence>
<evidence type="ECO:0000256" key="10">
    <source>
        <dbReference type="ARBA" id="ARBA00047821"/>
    </source>
</evidence>
<dbReference type="SUPFAM" id="SSF55729">
    <property type="entry name" value="Acyl-CoA N-acyltransferases (Nat)"/>
    <property type="match status" value="1"/>
</dbReference>
<reference evidence="13 14" key="1">
    <citation type="journal article" name="Sci. Rep.">
        <title>Telomere-to-telomere assembled and centromere annotated genomes of the two main subspecies of the button mushroom Agaricus bisporus reveal especially polymorphic chromosome ends.</title>
        <authorList>
            <person name="Sonnenberg A.S.M."/>
            <person name="Sedaghat-Telgerd N."/>
            <person name="Lavrijssen B."/>
            <person name="Ohm R.A."/>
            <person name="Hendrickx P.M."/>
            <person name="Scholtmeijer K."/>
            <person name="Baars J.J.P."/>
            <person name="van Peer A."/>
        </authorList>
    </citation>
    <scope>NUCLEOTIDE SEQUENCE [LARGE SCALE GENOMIC DNA]</scope>
    <source>
        <strain evidence="13 14">H119_p4</strain>
    </source>
</reference>
<dbReference type="InterPro" id="IPR000182">
    <property type="entry name" value="GNAT_dom"/>
</dbReference>
<dbReference type="InterPro" id="IPR016181">
    <property type="entry name" value="Acyl_CoA_acyltransferase"/>
</dbReference>
<evidence type="ECO:0000256" key="5">
    <source>
        <dbReference type="ARBA" id="ARBA00015043"/>
    </source>
</evidence>
<dbReference type="CDD" id="cd04301">
    <property type="entry name" value="NAT_SF"/>
    <property type="match status" value="1"/>
</dbReference>
<dbReference type="GO" id="GO:0005737">
    <property type="term" value="C:cytoplasm"/>
    <property type="evidence" value="ECO:0007669"/>
    <property type="project" value="UniProtKB-SubCell"/>
</dbReference>
<dbReference type="GO" id="GO:0010485">
    <property type="term" value="F:histone H4 acetyltransferase activity"/>
    <property type="evidence" value="ECO:0007669"/>
    <property type="project" value="InterPro"/>
</dbReference>
<dbReference type="GO" id="GO:0005634">
    <property type="term" value="C:nucleus"/>
    <property type="evidence" value="ECO:0007669"/>
    <property type="project" value="UniProtKB-SubCell"/>
</dbReference>
<evidence type="ECO:0000256" key="11">
    <source>
        <dbReference type="ARBA" id="ARBA00049524"/>
    </source>
</evidence>
<comment type="subcellular location">
    <subcellularLocation>
        <location evidence="2">Cytoplasm</location>
    </subcellularLocation>
    <subcellularLocation>
        <location evidence="1">Nucleus</location>
    </subcellularLocation>
</comment>
<sequence>MSRKSGRVRRAVNATSSDILACLERNDTMPFIRIAHNSELEAKEKADMWDLYEENMFDLYSNSSFGWKPAKRKKEIFHTLSRFLLIYDSQEEASKMIGFCMFRFENEEGGCVVYCYDIQLSSQHQRRGIGKMVMEFVFSICKFFDMDKTVLTVLKANKKAMTFYQTCGFKPDPASPSVYLAEDDSSREEYDYEIMSKAV</sequence>
<dbReference type="Pfam" id="PF00583">
    <property type="entry name" value="Acetyltransf_1"/>
    <property type="match status" value="1"/>
</dbReference>
<evidence type="ECO:0000256" key="9">
    <source>
        <dbReference type="ARBA" id="ARBA00023315"/>
    </source>
</evidence>
<organism evidence="13 14">
    <name type="scientific">Agaricus bisporus var. burnettii</name>
    <dbReference type="NCBI Taxonomy" id="192524"/>
    <lineage>
        <taxon>Eukaryota</taxon>
        <taxon>Fungi</taxon>
        <taxon>Dikarya</taxon>
        <taxon>Basidiomycota</taxon>
        <taxon>Agaricomycotina</taxon>
        <taxon>Agaricomycetes</taxon>
        <taxon>Agaricomycetidae</taxon>
        <taxon>Agaricales</taxon>
        <taxon>Agaricineae</taxon>
        <taxon>Agaricaceae</taxon>
        <taxon>Agaricus</taxon>
    </lineage>
</organism>
<evidence type="ECO:0000256" key="6">
    <source>
        <dbReference type="ARBA" id="ARBA00022490"/>
    </source>
</evidence>
<dbReference type="GO" id="GO:1990189">
    <property type="term" value="F:protein N-terminal-serine acetyltransferase activity"/>
    <property type="evidence" value="ECO:0007669"/>
    <property type="project" value="UniProtKB-EC"/>
</dbReference>
<protein>
    <recommendedName>
        <fullName evidence="5">N-alpha-acetyltransferase 40</fullName>
        <ecNumber evidence="4">2.3.1.257</ecNumber>
    </recommendedName>
</protein>
<comment type="similarity">
    <text evidence="3">Belongs to the acetyltransferase family. NAA40 subfamily.</text>
</comment>
<dbReference type="EMBL" id="JABXXO010000001">
    <property type="protein sequence ID" value="KAF7784372.1"/>
    <property type="molecule type" value="Genomic_DNA"/>
</dbReference>
<evidence type="ECO:0000256" key="7">
    <source>
        <dbReference type="ARBA" id="ARBA00022679"/>
    </source>
</evidence>
<dbReference type="EC" id="2.3.1.257" evidence="4"/>
<evidence type="ECO:0000259" key="12">
    <source>
        <dbReference type="PROSITE" id="PS51186"/>
    </source>
</evidence>
<evidence type="ECO:0000256" key="3">
    <source>
        <dbReference type="ARBA" id="ARBA00008870"/>
    </source>
</evidence>
<dbReference type="PANTHER" id="PTHR20531:SF1">
    <property type="entry name" value="N-ALPHA-ACETYLTRANSFERASE 40"/>
    <property type="match status" value="1"/>
</dbReference>
<dbReference type="GO" id="GO:0043998">
    <property type="term" value="F:histone H2A acetyltransferase activity"/>
    <property type="evidence" value="ECO:0007669"/>
    <property type="project" value="InterPro"/>
</dbReference>
<keyword evidence="8" id="KW-0539">Nucleus</keyword>
<comment type="catalytic activity">
    <reaction evidence="10">
        <text>N-terminal L-seryl-[histone H2A] + acetyl-CoA = N-terminal N(alpha)-acetyl-L-seryl-[histone H2A] + CoA + H(+)</text>
        <dbReference type="Rhea" id="RHEA:50600"/>
        <dbReference type="Rhea" id="RHEA-COMP:12742"/>
        <dbReference type="Rhea" id="RHEA-COMP:12744"/>
        <dbReference type="ChEBI" id="CHEBI:15378"/>
        <dbReference type="ChEBI" id="CHEBI:57287"/>
        <dbReference type="ChEBI" id="CHEBI:57288"/>
        <dbReference type="ChEBI" id="CHEBI:64738"/>
        <dbReference type="ChEBI" id="CHEBI:83690"/>
        <dbReference type="EC" id="2.3.1.257"/>
    </reaction>
</comment>